<reference evidence="4" key="1">
    <citation type="submission" date="2021-03" db="EMBL/GenBank/DDBJ databases">
        <authorList>
            <person name="Li Z."/>
            <person name="Yang C."/>
        </authorList>
    </citation>
    <scope>NUCLEOTIDE SEQUENCE</scope>
    <source>
        <strain evidence="4">Dzin_1.0</strain>
        <tissue evidence="4">Leaf</tissue>
    </source>
</reference>
<sequence>MTSHDEGGGGGGVMVIGRAEIDTSAPFRSVKEAVILFGEKVLAGEIYGQRLHEMRAAAEKRNEFGLSRLGSIAAELEETRQNLERAREESIEMANCLISLRKELERAKKELIQIKGGKDLIAEKQVMESEIEEDFKFVENNAAKFNVEMTKSSHDILEFQKRRCVTFANPPSLAQVINPESQIMLERQLSVDRDSVPLKKKKKPLIPLIGGIFSKKKSNQQVMLPNSRGVQAMF</sequence>
<name>A0A9D5C626_9LILI</name>
<evidence type="ECO:0008006" key="6">
    <source>
        <dbReference type="Google" id="ProtNLM"/>
    </source>
</evidence>
<dbReference type="PANTHER" id="PTHR32054">
    <property type="entry name" value="HEAVY CHAIN, PUTATIVE, EXPRESSED-RELATED-RELATED"/>
    <property type="match status" value="1"/>
</dbReference>
<comment type="similarity">
    <text evidence="1">Belongs to the WEB family.</text>
</comment>
<dbReference type="GO" id="GO:0009904">
    <property type="term" value="P:chloroplast accumulation movement"/>
    <property type="evidence" value="ECO:0007669"/>
    <property type="project" value="TreeGrafter"/>
</dbReference>
<evidence type="ECO:0000256" key="3">
    <source>
        <dbReference type="SAM" id="Coils"/>
    </source>
</evidence>
<dbReference type="GO" id="GO:0009903">
    <property type="term" value="P:chloroplast avoidance movement"/>
    <property type="evidence" value="ECO:0007669"/>
    <property type="project" value="TreeGrafter"/>
</dbReference>
<dbReference type="EMBL" id="JAGGNH010000007">
    <property type="protein sequence ID" value="KAJ0966969.1"/>
    <property type="molecule type" value="Genomic_DNA"/>
</dbReference>
<dbReference type="OrthoDB" id="4585693at2759"/>
<reference evidence="4" key="2">
    <citation type="journal article" date="2022" name="Hortic Res">
        <title>The genome of Dioscorea zingiberensis sheds light on the biosynthesis, origin and evolution of the medicinally important diosgenin saponins.</title>
        <authorList>
            <person name="Li Y."/>
            <person name="Tan C."/>
            <person name="Li Z."/>
            <person name="Guo J."/>
            <person name="Li S."/>
            <person name="Chen X."/>
            <person name="Wang C."/>
            <person name="Dai X."/>
            <person name="Yang H."/>
            <person name="Song W."/>
            <person name="Hou L."/>
            <person name="Xu J."/>
            <person name="Tong Z."/>
            <person name="Xu A."/>
            <person name="Yuan X."/>
            <person name="Wang W."/>
            <person name="Yang Q."/>
            <person name="Chen L."/>
            <person name="Sun Z."/>
            <person name="Wang K."/>
            <person name="Pan B."/>
            <person name="Chen J."/>
            <person name="Bao Y."/>
            <person name="Liu F."/>
            <person name="Qi X."/>
            <person name="Gang D.R."/>
            <person name="Wen J."/>
            <person name="Li J."/>
        </authorList>
    </citation>
    <scope>NUCLEOTIDE SEQUENCE</scope>
    <source>
        <strain evidence="4">Dzin_1.0</strain>
    </source>
</reference>
<evidence type="ECO:0000313" key="4">
    <source>
        <dbReference type="EMBL" id="KAJ0966969.1"/>
    </source>
</evidence>
<evidence type="ECO:0000313" key="5">
    <source>
        <dbReference type="Proteomes" id="UP001085076"/>
    </source>
</evidence>
<organism evidence="4 5">
    <name type="scientific">Dioscorea zingiberensis</name>
    <dbReference type="NCBI Taxonomy" id="325984"/>
    <lineage>
        <taxon>Eukaryota</taxon>
        <taxon>Viridiplantae</taxon>
        <taxon>Streptophyta</taxon>
        <taxon>Embryophyta</taxon>
        <taxon>Tracheophyta</taxon>
        <taxon>Spermatophyta</taxon>
        <taxon>Magnoliopsida</taxon>
        <taxon>Liliopsida</taxon>
        <taxon>Dioscoreales</taxon>
        <taxon>Dioscoreaceae</taxon>
        <taxon>Dioscorea</taxon>
    </lineage>
</organism>
<dbReference type="GO" id="GO:0005829">
    <property type="term" value="C:cytosol"/>
    <property type="evidence" value="ECO:0007669"/>
    <property type="project" value="TreeGrafter"/>
</dbReference>
<gene>
    <name evidence="4" type="ORF">J5N97_023886</name>
</gene>
<feature type="coiled-coil region" evidence="3">
    <location>
        <begin position="66"/>
        <end position="96"/>
    </location>
</feature>
<proteinExistence type="inferred from homology"/>
<protein>
    <recommendedName>
        <fullName evidence="6">WEB family protein</fullName>
    </recommendedName>
</protein>
<dbReference type="Proteomes" id="UP001085076">
    <property type="component" value="Miscellaneous, Linkage group lg07"/>
</dbReference>
<evidence type="ECO:0000256" key="2">
    <source>
        <dbReference type="ARBA" id="ARBA00023054"/>
    </source>
</evidence>
<evidence type="ECO:0000256" key="1">
    <source>
        <dbReference type="ARBA" id="ARBA00005485"/>
    </source>
</evidence>
<keyword evidence="5" id="KW-1185">Reference proteome</keyword>
<comment type="caution">
    <text evidence="4">The sequence shown here is derived from an EMBL/GenBank/DDBJ whole genome shotgun (WGS) entry which is preliminary data.</text>
</comment>
<keyword evidence="2 3" id="KW-0175">Coiled coil</keyword>
<dbReference type="AlphaFoldDB" id="A0A9D5C626"/>
<accession>A0A9D5C626</accession>
<dbReference type="PANTHER" id="PTHR32054:SF9">
    <property type="entry name" value="OS04G0116200 PROTEIN"/>
    <property type="match status" value="1"/>
</dbReference>